<evidence type="ECO:0000313" key="3">
    <source>
        <dbReference type="EMBL" id="MCW1925583.1"/>
    </source>
</evidence>
<comment type="caution">
    <text evidence="3">The sequence shown here is derived from an EMBL/GenBank/DDBJ whole genome shotgun (WGS) entry which is preliminary data.</text>
</comment>
<keyword evidence="4" id="KW-1185">Reference proteome</keyword>
<gene>
    <name evidence="3" type="ORF">OKA05_23695</name>
</gene>
<organism evidence="3 4">
    <name type="scientific">Luteolibacter arcticus</name>
    <dbReference type="NCBI Taxonomy" id="1581411"/>
    <lineage>
        <taxon>Bacteria</taxon>
        <taxon>Pseudomonadati</taxon>
        <taxon>Verrucomicrobiota</taxon>
        <taxon>Verrucomicrobiia</taxon>
        <taxon>Verrucomicrobiales</taxon>
        <taxon>Verrucomicrobiaceae</taxon>
        <taxon>Luteolibacter</taxon>
    </lineage>
</organism>
<name>A0ABT3GQ06_9BACT</name>
<feature type="transmembrane region" description="Helical" evidence="2">
    <location>
        <begin position="263"/>
        <end position="284"/>
    </location>
</feature>
<keyword evidence="2" id="KW-0472">Membrane</keyword>
<reference evidence="3 4" key="1">
    <citation type="submission" date="2022-10" db="EMBL/GenBank/DDBJ databases">
        <title>Luteolibacter arcticus strain CCTCC AB 2014275, whole genome shotgun sequencing project.</title>
        <authorList>
            <person name="Zhao G."/>
            <person name="Shen L."/>
        </authorList>
    </citation>
    <scope>NUCLEOTIDE SEQUENCE [LARGE SCALE GENOMIC DNA]</scope>
    <source>
        <strain evidence="3 4">CCTCC AB 2014275</strain>
    </source>
</reference>
<sequence length="335" mass="36419">MKGLVWLLSAGLAAGAVKPPLPEWSAADKTALEKGELVPGLLLLLGEDSPEGAPAEPEVPQPTAEELAEKEKAATEVPEQYLEAYFGERPTSFLVDPQGLLGTKDARDRESFLKYHAGDSEVDLFVYLFDGHQSIPSEVREEEIVERFFSEGKPAVVVYYFLGAPQKSDIYVSPQLSETVSAVEQRRALISSVEEALEKPDALAQFEAFCVQLSIRIYWMERAAGLVTDVVATPLPRRARVQEPVAQAEPEMLVRAREWGVRYGPAAGIMGGAIFTVVGGLAFARRRARYRFPVFDVAPRLGGAHAAGIGAVISFGSTTQSPSSQRNDVPDYLGL</sequence>
<dbReference type="RefSeq" id="WP_264489690.1">
    <property type="nucleotide sequence ID" value="NZ_JAPDDT010000015.1"/>
</dbReference>
<protein>
    <submittedName>
        <fullName evidence="3">Uncharacterized protein</fullName>
    </submittedName>
</protein>
<dbReference type="EMBL" id="JAPDDT010000015">
    <property type="protein sequence ID" value="MCW1925583.1"/>
    <property type="molecule type" value="Genomic_DNA"/>
</dbReference>
<proteinExistence type="predicted"/>
<evidence type="ECO:0000256" key="2">
    <source>
        <dbReference type="SAM" id="Phobius"/>
    </source>
</evidence>
<keyword evidence="2" id="KW-0812">Transmembrane</keyword>
<dbReference type="Proteomes" id="UP001320876">
    <property type="component" value="Unassembled WGS sequence"/>
</dbReference>
<accession>A0ABT3GQ06</accession>
<keyword evidence="2" id="KW-1133">Transmembrane helix</keyword>
<feature type="region of interest" description="Disordered" evidence="1">
    <location>
        <begin position="46"/>
        <end position="73"/>
    </location>
</feature>
<evidence type="ECO:0000313" key="4">
    <source>
        <dbReference type="Proteomes" id="UP001320876"/>
    </source>
</evidence>
<evidence type="ECO:0000256" key="1">
    <source>
        <dbReference type="SAM" id="MobiDB-lite"/>
    </source>
</evidence>